<name>A0A1H7ZKE5_9HYPH</name>
<proteinExistence type="predicted"/>
<dbReference type="OrthoDB" id="6293260at2"/>
<dbReference type="InterPro" id="IPR016181">
    <property type="entry name" value="Acyl_CoA_acyltransferase"/>
</dbReference>
<reference evidence="3" key="1">
    <citation type="submission" date="2016-10" db="EMBL/GenBank/DDBJ databases">
        <authorList>
            <person name="Varghese N."/>
            <person name="Submissions S."/>
        </authorList>
    </citation>
    <scope>NUCLEOTIDE SEQUENCE [LARGE SCALE GENOMIC DNA]</scope>
    <source>
        <strain evidence="3">LMG 26383,CCUG 61248,R- 45681</strain>
    </source>
</reference>
<dbReference type="STRING" id="1036779.SAMN04515666_1153"/>
<keyword evidence="2" id="KW-0808">Transferase</keyword>
<dbReference type="Pfam" id="PF13302">
    <property type="entry name" value="Acetyltransf_3"/>
    <property type="match status" value="1"/>
</dbReference>
<feature type="domain" description="N-acetyltransferase" evidence="1">
    <location>
        <begin position="78"/>
        <end position="219"/>
    </location>
</feature>
<dbReference type="PANTHER" id="PTHR43792">
    <property type="entry name" value="GNAT FAMILY, PUTATIVE (AFU_ORTHOLOGUE AFUA_3G00765)-RELATED-RELATED"/>
    <property type="match status" value="1"/>
</dbReference>
<evidence type="ECO:0000313" key="3">
    <source>
        <dbReference type="Proteomes" id="UP000199664"/>
    </source>
</evidence>
<dbReference type="Proteomes" id="UP000199664">
    <property type="component" value="Unassembled WGS sequence"/>
</dbReference>
<dbReference type="Gene3D" id="3.40.630.30">
    <property type="match status" value="1"/>
</dbReference>
<keyword evidence="3" id="KW-1185">Reference proteome</keyword>
<dbReference type="EMBL" id="FOAN01000015">
    <property type="protein sequence ID" value="SEM58733.1"/>
    <property type="molecule type" value="Genomic_DNA"/>
</dbReference>
<dbReference type="InterPro" id="IPR051531">
    <property type="entry name" value="N-acetyltransferase"/>
</dbReference>
<dbReference type="GO" id="GO:0016747">
    <property type="term" value="F:acyltransferase activity, transferring groups other than amino-acyl groups"/>
    <property type="evidence" value="ECO:0007669"/>
    <property type="project" value="InterPro"/>
</dbReference>
<dbReference type="SUPFAM" id="SSF55729">
    <property type="entry name" value="Acyl-CoA N-acyltransferases (Nat)"/>
    <property type="match status" value="1"/>
</dbReference>
<gene>
    <name evidence="2" type="ORF">SAMN04515666_1153</name>
</gene>
<dbReference type="InterPro" id="IPR000182">
    <property type="entry name" value="GNAT_dom"/>
</dbReference>
<evidence type="ECO:0000313" key="2">
    <source>
        <dbReference type="EMBL" id="SEM58733.1"/>
    </source>
</evidence>
<organism evidence="2 3">
    <name type="scientific">Bosea lupini</name>
    <dbReference type="NCBI Taxonomy" id="1036779"/>
    <lineage>
        <taxon>Bacteria</taxon>
        <taxon>Pseudomonadati</taxon>
        <taxon>Pseudomonadota</taxon>
        <taxon>Alphaproteobacteria</taxon>
        <taxon>Hyphomicrobiales</taxon>
        <taxon>Boseaceae</taxon>
        <taxon>Bosea</taxon>
    </lineage>
</organism>
<dbReference type="AlphaFoldDB" id="A0A1H7ZKE5"/>
<accession>A0A1H7ZKE5</accession>
<protein>
    <submittedName>
        <fullName evidence="2">Ribosomal-protein-alanine N-acetyltransferase</fullName>
    </submittedName>
</protein>
<evidence type="ECO:0000259" key="1">
    <source>
        <dbReference type="Pfam" id="PF13302"/>
    </source>
</evidence>
<sequence length="259" mass="29371">MVLGKSRAEACLPDGWEDGCSRSCPNVDNCRHRAESRGSGHCSQNPFRGELQGMPVKPSERFKYSLNEVIVMMLISRRYTLRDFTEEDRSAFVSYQDDPRYRELYDIATGDDEKAQSLFSMFLDWQLDRPRLNFQLGIFDKSSGKLCGCGGVRVKAEDRKVAVLGLELAPELWGRHKVAIEVGECLVRFGFETIGLDAFVSDTSSGNSRVIKIAKRYGAVQVAERPGPAWMEARGWKEVDWLLTRQQWNQRTFGATAKK</sequence>